<sequence length="115" mass="12208">MCVCGEDVRALKGDAANAGANLERHGATKHSSVPREGPRRRTGATVPWRLNDDDEDGGGGGGSGGNEDEYDDAKGKGGEKERERASATILRLLTQDGALEQLVHLSKWPKNTPLT</sequence>
<name>A0A183T2T8_SCHSO</name>
<dbReference type="Proteomes" id="UP000275846">
    <property type="component" value="Unassembled WGS sequence"/>
</dbReference>
<feature type="compositionally biased region" description="Basic and acidic residues" evidence="1">
    <location>
        <begin position="72"/>
        <end position="84"/>
    </location>
</feature>
<dbReference type="AlphaFoldDB" id="A0A183T2T8"/>
<evidence type="ECO:0000313" key="2">
    <source>
        <dbReference type="EMBL" id="VDL97171.1"/>
    </source>
</evidence>
<evidence type="ECO:0000313" key="3">
    <source>
        <dbReference type="Proteomes" id="UP000275846"/>
    </source>
</evidence>
<feature type="region of interest" description="Disordered" evidence="1">
    <location>
        <begin position="13"/>
        <end position="84"/>
    </location>
</feature>
<evidence type="ECO:0000256" key="1">
    <source>
        <dbReference type="SAM" id="MobiDB-lite"/>
    </source>
</evidence>
<reference evidence="2 3" key="2">
    <citation type="submission" date="2018-11" db="EMBL/GenBank/DDBJ databases">
        <authorList>
            <consortium name="Pathogen Informatics"/>
        </authorList>
    </citation>
    <scope>NUCLEOTIDE SEQUENCE [LARGE SCALE GENOMIC DNA]</scope>
    <source>
        <strain evidence="2 3">NST_G2</strain>
    </source>
</reference>
<gene>
    <name evidence="2" type="ORF">SSLN_LOCUS10786</name>
</gene>
<proteinExistence type="predicted"/>
<reference evidence="4" key="1">
    <citation type="submission" date="2016-06" db="UniProtKB">
        <authorList>
            <consortium name="WormBaseParasite"/>
        </authorList>
    </citation>
    <scope>IDENTIFICATION</scope>
</reference>
<protein>
    <submittedName>
        <fullName evidence="2 4">Uncharacterized protein</fullName>
    </submittedName>
</protein>
<dbReference type="WBParaSite" id="SSLN_0001120701-mRNA-1">
    <property type="protein sequence ID" value="SSLN_0001120701-mRNA-1"/>
    <property type="gene ID" value="SSLN_0001120701"/>
</dbReference>
<evidence type="ECO:0000313" key="4">
    <source>
        <dbReference type="WBParaSite" id="SSLN_0001120701-mRNA-1"/>
    </source>
</evidence>
<organism evidence="4">
    <name type="scientific">Schistocephalus solidus</name>
    <name type="common">Tapeworm</name>
    <dbReference type="NCBI Taxonomy" id="70667"/>
    <lineage>
        <taxon>Eukaryota</taxon>
        <taxon>Metazoa</taxon>
        <taxon>Spiralia</taxon>
        <taxon>Lophotrochozoa</taxon>
        <taxon>Platyhelminthes</taxon>
        <taxon>Cestoda</taxon>
        <taxon>Eucestoda</taxon>
        <taxon>Diphyllobothriidea</taxon>
        <taxon>Diphyllobothriidae</taxon>
        <taxon>Schistocephalus</taxon>
    </lineage>
</organism>
<dbReference type="EMBL" id="UYSU01036092">
    <property type="protein sequence ID" value="VDL97171.1"/>
    <property type="molecule type" value="Genomic_DNA"/>
</dbReference>
<accession>A0A183T2T8</accession>
<keyword evidence="3" id="KW-1185">Reference proteome</keyword>